<dbReference type="PANTHER" id="PTHR16852:SF2">
    <property type="entry name" value="GTP CYCLOHYDROLASE 1 FEEDBACK REGULATORY PROTEIN"/>
    <property type="match status" value="1"/>
</dbReference>
<keyword evidence="6" id="KW-0472">Membrane</keyword>
<comment type="subcellular location">
    <subcellularLocation>
        <location evidence="2">Cytoplasm</location>
        <location evidence="2">Cytosol</location>
    </subcellularLocation>
    <subcellularLocation>
        <location evidence="1">Nucleus membrane</location>
    </subcellularLocation>
</comment>
<dbReference type="GO" id="GO:0031965">
    <property type="term" value="C:nuclear membrane"/>
    <property type="evidence" value="ECO:0007669"/>
    <property type="project" value="UniProtKB-SubCell"/>
</dbReference>
<evidence type="ECO:0000256" key="6">
    <source>
        <dbReference type="ARBA" id="ARBA00023136"/>
    </source>
</evidence>
<dbReference type="FunFam" id="3.30.1410.10:FF:000001">
    <property type="entry name" value="GTP cyclohydrolase 1 feedback regulatory protein"/>
    <property type="match status" value="1"/>
</dbReference>
<evidence type="ECO:0000256" key="7">
    <source>
        <dbReference type="ARBA" id="ARBA00023242"/>
    </source>
</evidence>
<evidence type="ECO:0000256" key="3">
    <source>
        <dbReference type="ARBA" id="ARBA00007605"/>
    </source>
</evidence>
<evidence type="ECO:0000313" key="10">
    <source>
        <dbReference type="Proteomes" id="UP000728032"/>
    </source>
</evidence>
<dbReference type="Pfam" id="PF06399">
    <property type="entry name" value="GFRP"/>
    <property type="match status" value="1"/>
</dbReference>
<dbReference type="OrthoDB" id="64291at2759"/>
<keyword evidence="5" id="KW-0963">Cytoplasm</keyword>
<protein>
    <recommendedName>
        <fullName evidence="4">GTP cyclohydrolase 1 feedback regulatory protein</fullName>
    </recommendedName>
    <alternativeName>
        <fullName evidence="8">GTP cyclohydrolase I feedback regulatory protein</fullName>
    </alternativeName>
</protein>
<organism evidence="9">
    <name type="scientific">Oppiella nova</name>
    <dbReference type="NCBI Taxonomy" id="334625"/>
    <lineage>
        <taxon>Eukaryota</taxon>
        <taxon>Metazoa</taxon>
        <taxon>Ecdysozoa</taxon>
        <taxon>Arthropoda</taxon>
        <taxon>Chelicerata</taxon>
        <taxon>Arachnida</taxon>
        <taxon>Acari</taxon>
        <taxon>Acariformes</taxon>
        <taxon>Sarcoptiformes</taxon>
        <taxon>Oribatida</taxon>
        <taxon>Brachypylina</taxon>
        <taxon>Oppioidea</taxon>
        <taxon>Oppiidae</taxon>
        <taxon>Oppiella</taxon>
    </lineage>
</organism>
<keyword evidence="7" id="KW-0539">Nucleus</keyword>
<dbReference type="EMBL" id="CAJPVJ010000484">
    <property type="protein sequence ID" value="CAG2162632.1"/>
    <property type="molecule type" value="Genomic_DNA"/>
</dbReference>
<dbReference type="InterPro" id="IPR009112">
    <property type="entry name" value="GTP_CycHdrlase_I_reg"/>
</dbReference>
<accession>A0A7R9LGA2</accession>
<proteinExistence type="inferred from homology"/>
<sequence>MPYVLVSTQIRLECGPTIVGDTTSDPQLMQYLNAEKSTPIGNKFDEWKTEDSPRVVLDKLEAIGYVVIAMTGVGQTCCWTLHKSNSTSSQPLPLI</sequence>
<evidence type="ECO:0000256" key="5">
    <source>
        <dbReference type="ARBA" id="ARBA00022490"/>
    </source>
</evidence>
<dbReference type="PANTHER" id="PTHR16852">
    <property type="entry name" value="GTP CYCLOHYDROLASE 1 FEEDBACK REGULATORY PROTEIN"/>
    <property type="match status" value="1"/>
</dbReference>
<keyword evidence="10" id="KW-1185">Reference proteome</keyword>
<dbReference type="EMBL" id="OC915309">
    <property type="protein sequence ID" value="CAD7639818.1"/>
    <property type="molecule type" value="Genomic_DNA"/>
</dbReference>
<dbReference type="GO" id="GO:0009890">
    <property type="term" value="P:negative regulation of biosynthetic process"/>
    <property type="evidence" value="ECO:0007669"/>
    <property type="project" value="InterPro"/>
</dbReference>
<dbReference type="Proteomes" id="UP000728032">
    <property type="component" value="Unassembled WGS sequence"/>
</dbReference>
<dbReference type="GO" id="GO:0005829">
    <property type="term" value="C:cytosol"/>
    <property type="evidence" value="ECO:0007669"/>
    <property type="project" value="UniProtKB-SubCell"/>
</dbReference>
<dbReference type="InterPro" id="IPR036717">
    <property type="entry name" value="GFRP_sf"/>
</dbReference>
<name>A0A7R9LGA2_9ACAR</name>
<dbReference type="GO" id="GO:0044549">
    <property type="term" value="F:GTP cyclohydrolase binding"/>
    <property type="evidence" value="ECO:0007669"/>
    <property type="project" value="TreeGrafter"/>
</dbReference>
<dbReference type="Gene3D" id="3.30.1410.10">
    <property type="entry name" value="GTP cyclohydrolase I feedback regulatory protein GFRP"/>
    <property type="match status" value="1"/>
</dbReference>
<comment type="similarity">
    <text evidence="3">Belongs to the GFRP family.</text>
</comment>
<evidence type="ECO:0000313" key="9">
    <source>
        <dbReference type="EMBL" id="CAD7639818.1"/>
    </source>
</evidence>
<reference evidence="9" key="1">
    <citation type="submission" date="2020-11" db="EMBL/GenBank/DDBJ databases">
        <authorList>
            <person name="Tran Van P."/>
        </authorList>
    </citation>
    <scope>NUCLEOTIDE SEQUENCE</scope>
</reference>
<evidence type="ECO:0000256" key="1">
    <source>
        <dbReference type="ARBA" id="ARBA00004126"/>
    </source>
</evidence>
<dbReference type="AlphaFoldDB" id="A0A7R9LGA2"/>
<dbReference type="SUPFAM" id="SSF69761">
    <property type="entry name" value="GTP cyclohydrolase I feedback regulatory protein, GFRP"/>
    <property type="match status" value="1"/>
</dbReference>
<evidence type="ECO:0000256" key="2">
    <source>
        <dbReference type="ARBA" id="ARBA00004514"/>
    </source>
</evidence>
<evidence type="ECO:0000256" key="4">
    <source>
        <dbReference type="ARBA" id="ARBA00020099"/>
    </source>
</evidence>
<gene>
    <name evidence="9" type="ORF">ONB1V03_LOCUS2224</name>
</gene>
<evidence type="ECO:0000256" key="8">
    <source>
        <dbReference type="ARBA" id="ARBA00032599"/>
    </source>
</evidence>